<dbReference type="Gene3D" id="3.90.550.10">
    <property type="entry name" value="Spore Coat Polysaccharide Biosynthesis Protein SpsA, Chain A"/>
    <property type="match status" value="1"/>
</dbReference>
<dbReference type="OrthoDB" id="1116632at2"/>
<dbReference type="STRING" id="1736674.APS56_05305"/>
<dbReference type="KEGG" id="ahz:APS56_05305"/>
<sequence length="336" mass="38731">MRIGLNPNKDKHLVKSEYLHQIIIPVYIPNQENYFKDSLRVLKLCVESLLNTTHNKTFITIVNNGSCLIVKEYLELLFNTKEIHELIHTENIGKLNAILKGLVGNDIELVTISDADVLFLPNWQQETCKIFKKVPNAGVVGLVPQFKMYEANCGNVLFDNVFNKKLKFLPVVNPKALKMFYKSIGWKNDYNQDYLKYTLGIEINPDLSVLVGSGHFVATYKKDIFDEVITYVGFKLGGKSLEYLDSASLKKGYWRLTTQDNFAYHMGNTVEDWMYIKNSIESDQNSVGSNYKTNKSTNRIVYFLQNRLFVKLFSIGFLNRIFLKLKGLPKDMVSRY</sequence>
<dbReference type="InterPro" id="IPR029044">
    <property type="entry name" value="Nucleotide-diphossugar_trans"/>
</dbReference>
<keyword evidence="3" id="KW-1185">Reference proteome</keyword>
<feature type="domain" description="Glycosyltransferase 2-like" evidence="1">
    <location>
        <begin position="40"/>
        <end position="156"/>
    </location>
</feature>
<evidence type="ECO:0000259" key="1">
    <source>
        <dbReference type="Pfam" id="PF00535"/>
    </source>
</evidence>
<proteinExistence type="predicted"/>
<protein>
    <recommendedName>
        <fullName evidence="1">Glycosyltransferase 2-like domain-containing protein</fullName>
    </recommendedName>
</protein>
<dbReference type="Proteomes" id="UP000057981">
    <property type="component" value="Chromosome"/>
</dbReference>
<organism evidence="2 3">
    <name type="scientific">Pseudalgibacter alginicilyticus</name>
    <dbReference type="NCBI Taxonomy" id="1736674"/>
    <lineage>
        <taxon>Bacteria</taxon>
        <taxon>Pseudomonadati</taxon>
        <taxon>Bacteroidota</taxon>
        <taxon>Flavobacteriia</taxon>
        <taxon>Flavobacteriales</taxon>
        <taxon>Flavobacteriaceae</taxon>
        <taxon>Pseudalgibacter</taxon>
    </lineage>
</organism>
<reference evidence="2 3" key="1">
    <citation type="submission" date="2015-10" db="EMBL/GenBank/DDBJ databases">
        <authorList>
            <person name="Gilbert D.G."/>
        </authorList>
    </citation>
    <scope>NUCLEOTIDE SEQUENCE [LARGE SCALE GENOMIC DNA]</scope>
    <source>
        <strain evidence="3">HZ-22</strain>
    </source>
</reference>
<accession>A0A0N7HY90</accession>
<dbReference type="SUPFAM" id="SSF53448">
    <property type="entry name" value="Nucleotide-diphospho-sugar transferases"/>
    <property type="match status" value="1"/>
</dbReference>
<gene>
    <name evidence="2" type="ORF">APS56_05305</name>
</gene>
<dbReference type="CDD" id="cd00761">
    <property type="entry name" value="Glyco_tranf_GTA_type"/>
    <property type="match status" value="1"/>
</dbReference>
<dbReference type="EMBL" id="CP012898">
    <property type="protein sequence ID" value="ALJ04590.1"/>
    <property type="molecule type" value="Genomic_DNA"/>
</dbReference>
<dbReference type="Pfam" id="PF00535">
    <property type="entry name" value="Glycos_transf_2"/>
    <property type="match status" value="1"/>
</dbReference>
<dbReference type="PATRIC" id="fig|1736674.3.peg.1088"/>
<evidence type="ECO:0000313" key="3">
    <source>
        <dbReference type="Proteomes" id="UP000057981"/>
    </source>
</evidence>
<dbReference type="AlphaFoldDB" id="A0A0N7HY90"/>
<dbReference type="InterPro" id="IPR001173">
    <property type="entry name" value="Glyco_trans_2-like"/>
</dbReference>
<evidence type="ECO:0000313" key="2">
    <source>
        <dbReference type="EMBL" id="ALJ04590.1"/>
    </source>
</evidence>
<dbReference type="RefSeq" id="WP_054725633.1">
    <property type="nucleotide sequence ID" value="NZ_CP012898.1"/>
</dbReference>
<name>A0A0N7HY90_9FLAO</name>